<evidence type="ECO:0000256" key="7">
    <source>
        <dbReference type="RuleBase" id="RU004466"/>
    </source>
</evidence>
<dbReference type="InterPro" id="IPR053378">
    <property type="entry name" value="Prenyl_diphosphate_synthase"/>
</dbReference>
<evidence type="ECO:0000256" key="2">
    <source>
        <dbReference type="ARBA" id="ARBA00006706"/>
    </source>
</evidence>
<evidence type="ECO:0000256" key="4">
    <source>
        <dbReference type="ARBA" id="ARBA00022723"/>
    </source>
</evidence>
<evidence type="ECO:0000256" key="5">
    <source>
        <dbReference type="ARBA" id="ARBA00022842"/>
    </source>
</evidence>
<evidence type="ECO:0000256" key="6">
    <source>
        <dbReference type="ARBA" id="ARBA00023229"/>
    </source>
</evidence>
<dbReference type="EMBL" id="JANHNZ010000003">
    <property type="protein sequence ID" value="MCQ9209810.1"/>
    <property type="molecule type" value="Genomic_DNA"/>
</dbReference>
<dbReference type="Proteomes" id="UP001059480">
    <property type="component" value="Unassembled WGS sequence"/>
</dbReference>
<dbReference type="PANTHER" id="PTHR43281">
    <property type="entry name" value="FARNESYL DIPHOSPHATE SYNTHASE"/>
    <property type="match status" value="1"/>
</dbReference>
<dbReference type="CDD" id="cd00685">
    <property type="entry name" value="Trans_IPPS_HT"/>
    <property type="match status" value="1"/>
</dbReference>
<dbReference type="InterPro" id="IPR000092">
    <property type="entry name" value="Polyprenyl_synt"/>
</dbReference>
<proteinExistence type="inferred from homology"/>
<keyword evidence="3 7" id="KW-0808">Transferase</keyword>
<organism evidence="8 9">
    <name type="scientific">Granulicatella seriolae</name>
    <dbReference type="NCBI Taxonomy" id="2967226"/>
    <lineage>
        <taxon>Bacteria</taxon>
        <taxon>Bacillati</taxon>
        <taxon>Bacillota</taxon>
        <taxon>Bacilli</taxon>
        <taxon>Lactobacillales</taxon>
        <taxon>Carnobacteriaceae</taxon>
        <taxon>Granulicatella</taxon>
    </lineage>
</organism>
<dbReference type="InterPro" id="IPR008949">
    <property type="entry name" value="Isoprenoid_synthase_dom_sf"/>
</dbReference>
<sequence>MVENFTNQWLKSIEQGLMAEIQALPSDQERLKAAMTYAVAAGGKRLRPILLLATCQLAGGNPHDCLAMALALEMIHTYSLIHDDLPGMDNDDLRRGKPTLHIQFDQATAILAGDAFLTMAFELASKAKISDREKVSLLARLSHYAGPSGMIAGQMLDIQSETKDIRLEQLEKIHQEKTGKLILFAVEAGLAFGNLSDLENHALISYAKHYGLAFQIQNDLQDVLWDTNQSGKVVGKDQELEKNTYPSLLGVEGALAYLQEQSQAARKNLHVIKETTMQEKQAKEVLVSLLDYLHI</sequence>
<keyword evidence="6" id="KW-0414">Isoprene biosynthesis</keyword>
<evidence type="ECO:0000256" key="1">
    <source>
        <dbReference type="ARBA" id="ARBA00001946"/>
    </source>
</evidence>
<dbReference type="NCBIfam" id="NF045485">
    <property type="entry name" value="FPPsyn"/>
    <property type="match status" value="1"/>
</dbReference>
<reference evidence="8" key="3">
    <citation type="journal article" date="2023" name="Microbiol. Resour. Announc.">
        <title>Draft Genome Sequence of Granulicatella sp. Strain S8, Isolated from a Marine Fish, Seriola quinqueradiata.</title>
        <authorList>
            <person name="Lee M."/>
            <person name="Farooq A."/>
            <person name="Jeong J.B."/>
            <person name="Jung M.Y."/>
        </authorList>
    </citation>
    <scope>NUCLEOTIDE SEQUENCE</scope>
    <source>
        <strain evidence="8">S8</strain>
    </source>
</reference>
<accession>A0ABT1WNZ6</accession>
<dbReference type="SUPFAM" id="SSF48576">
    <property type="entry name" value="Terpenoid synthases"/>
    <property type="match status" value="1"/>
</dbReference>
<comment type="caution">
    <text evidence="8">The sequence shown here is derived from an EMBL/GenBank/DDBJ whole genome shotgun (WGS) entry which is preliminary data.</text>
</comment>
<dbReference type="SFLD" id="SFLDS00005">
    <property type="entry name" value="Isoprenoid_Synthase_Type_I"/>
    <property type="match status" value="1"/>
</dbReference>
<evidence type="ECO:0000256" key="3">
    <source>
        <dbReference type="ARBA" id="ARBA00022679"/>
    </source>
</evidence>
<dbReference type="PANTHER" id="PTHR43281:SF1">
    <property type="entry name" value="FARNESYL DIPHOSPHATE SYNTHASE"/>
    <property type="match status" value="1"/>
</dbReference>
<reference evidence="8" key="1">
    <citation type="submission" date="2022-07" db="EMBL/GenBank/DDBJ databases">
        <authorList>
            <person name="Jung M.-Y."/>
            <person name="Lee M."/>
        </authorList>
    </citation>
    <scope>NUCLEOTIDE SEQUENCE</scope>
    <source>
        <strain evidence="8">S8</strain>
    </source>
</reference>
<gene>
    <name evidence="8" type="ORF">NPA36_04525</name>
</gene>
<dbReference type="Gene3D" id="1.10.600.10">
    <property type="entry name" value="Farnesyl Diphosphate Synthase"/>
    <property type="match status" value="1"/>
</dbReference>
<comment type="similarity">
    <text evidence="2 7">Belongs to the FPP/GGPP synthase family.</text>
</comment>
<evidence type="ECO:0000313" key="8">
    <source>
        <dbReference type="EMBL" id="MCQ9209810.1"/>
    </source>
</evidence>
<dbReference type="InterPro" id="IPR033749">
    <property type="entry name" value="Polyprenyl_synt_CS"/>
</dbReference>
<evidence type="ECO:0000313" key="9">
    <source>
        <dbReference type="Proteomes" id="UP001059480"/>
    </source>
</evidence>
<dbReference type="RefSeq" id="WP_256944919.1">
    <property type="nucleotide sequence ID" value="NZ_JANHNZ010000003.1"/>
</dbReference>
<protein>
    <submittedName>
        <fullName evidence="8">Polyprenyl synthetase family protein</fullName>
    </submittedName>
</protein>
<name>A0ABT1WNZ6_9LACT</name>
<reference evidence="8" key="2">
    <citation type="journal article" date="2023" name="Curr. Microbiol.">
        <title>Granulicatella seriolae sp. nov., a Novel Facultative Anaerobe Isolated from Yellowtail Marine Fish.</title>
        <authorList>
            <person name="Lee M."/>
            <person name="Choi Y.J."/>
            <person name="Farooq A."/>
            <person name="Jeong J.B."/>
            <person name="Jung M.Y."/>
        </authorList>
    </citation>
    <scope>NUCLEOTIDE SEQUENCE</scope>
    <source>
        <strain evidence="8">S8</strain>
    </source>
</reference>
<dbReference type="Pfam" id="PF00348">
    <property type="entry name" value="polyprenyl_synt"/>
    <property type="match status" value="1"/>
</dbReference>
<keyword evidence="4" id="KW-0479">Metal-binding</keyword>
<dbReference type="SFLD" id="SFLDG01017">
    <property type="entry name" value="Polyprenyl_Transferase_Like"/>
    <property type="match status" value="1"/>
</dbReference>
<keyword evidence="5" id="KW-0460">Magnesium</keyword>
<dbReference type="PROSITE" id="PS00723">
    <property type="entry name" value="POLYPRENYL_SYNTHASE_1"/>
    <property type="match status" value="1"/>
</dbReference>
<keyword evidence="9" id="KW-1185">Reference proteome</keyword>
<comment type="cofactor">
    <cofactor evidence="1">
        <name>Mg(2+)</name>
        <dbReference type="ChEBI" id="CHEBI:18420"/>
    </cofactor>
</comment>